<proteinExistence type="predicted"/>
<dbReference type="EMBL" id="FPBO01000001">
    <property type="protein sequence ID" value="SFU31195.1"/>
    <property type="molecule type" value="Genomic_DNA"/>
</dbReference>
<dbReference type="Proteomes" id="UP000199391">
    <property type="component" value="Unassembled WGS sequence"/>
</dbReference>
<dbReference type="CDD" id="cd14788">
    <property type="entry name" value="GumN"/>
    <property type="match status" value="1"/>
</dbReference>
<dbReference type="InterPro" id="IPR002816">
    <property type="entry name" value="TraB/PrgY/GumN_fam"/>
</dbReference>
<name>A0A1I7F503_9BURK</name>
<sequence>MRKSLLSMLLISSLATPSYAQTETVPPDQQPDAAVETVVVAGQRPGPGLWKVSKDDHVLWILGTHSPLPTQMTWRSQQAEATLAQSQEVLGQPGAGFGISATPMNILRGLTMLPTLVGVQNNPDGAKLQDVLDPDVYARWLLLRKKYLGDDTSLERQRPIFAAQKLFDNALNKTGLSKRDVVEEAVRALARKSSIKFTATDVREELDDPKAALKEFKKSGLTDQECFAKTLARLETDLDAMRVRANAWAVGDIDKIEKLTFADNTSECNAALQNNAAFKSRPELASLPQRARDNWVAAAERSLAANRSTFALMPLKLLLDPKGYLADLQAKGYVVEKPE</sequence>
<dbReference type="AlphaFoldDB" id="A0A1I7F503"/>
<dbReference type="Pfam" id="PF01963">
    <property type="entry name" value="TraB_PrgY_gumN"/>
    <property type="match status" value="1"/>
</dbReference>
<dbReference type="OrthoDB" id="8743055at2"/>
<evidence type="ECO:0000313" key="3">
    <source>
        <dbReference type="Proteomes" id="UP000199391"/>
    </source>
</evidence>
<keyword evidence="3" id="KW-1185">Reference proteome</keyword>
<feature type="chain" id="PRO_5011573423" evidence="1">
    <location>
        <begin position="21"/>
        <end position="339"/>
    </location>
</feature>
<keyword evidence="1" id="KW-0732">Signal</keyword>
<feature type="signal peptide" evidence="1">
    <location>
        <begin position="1"/>
        <end position="20"/>
    </location>
</feature>
<organism evidence="2 3">
    <name type="scientific">Pseudoduganella namucuonensis</name>
    <dbReference type="NCBI Taxonomy" id="1035707"/>
    <lineage>
        <taxon>Bacteria</taxon>
        <taxon>Pseudomonadati</taxon>
        <taxon>Pseudomonadota</taxon>
        <taxon>Betaproteobacteria</taxon>
        <taxon>Burkholderiales</taxon>
        <taxon>Oxalobacteraceae</taxon>
        <taxon>Telluria group</taxon>
        <taxon>Pseudoduganella</taxon>
    </lineage>
</organism>
<dbReference type="RefSeq" id="WP_093552884.1">
    <property type="nucleotide sequence ID" value="NZ_FPBO01000001.1"/>
</dbReference>
<gene>
    <name evidence="2" type="ORF">SAMN05216552_1001377</name>
</gene>
<protein>
    <submittedName>
        <fullName evidence="2">Uncharacterized conserved protein YbaP, TraB family</fullName>
    </submittedName>
</protein>
<evidence type="ECO:0000313" key="2">
    <source>
        <dbReference type="EMBL" id="SFU31195.1"/>
    </source>
</evidence>
<evidence type="ECO:0000256" key="1">
    <source>
        <dbReference type="SAM" id="SignalP"/>
    </source>
</evidence>
<reference evidence="3" key="1">
    <citation type="submission" date="2016-10" db="EMBL/GenBank/DDBJ databases">
        <authorList>
            <person name="Varghese N."/>
            <person name="Submissions S."/>
        </authorList>
    </citation>
    <scope>NUCLEOTIDE SEQUENCE [LARGE SCALE GENOMIC DNA]</scope>
    <source>
        <strain evidence="3">CGMCC 1.11014</strain>
    </source>
</reference>
<accession>A0A1I7F503</accession>